<evidence type="ECO:0000256" key="1">
    <source>
        <dbReference type="ARBA" id="ARBA00004123"/>
    </source>
</evidence>
<comment type="subcellular location">
    <subcellularLocation>
        <location evidence="1">Nucleus</location>
    </subcellularLocation>
</comment>
<feature type="coiled-coil region" evidence="7">
    <location>
        <begin position="306"/>
        <end position="347"/>
    </location>
</feature>
<dbReference type="GO" id="GO:0005634">
    <property type="term" value="C:nucleus"/>
    <property type="evidence" value="ECO:0007669"/>
    <property type="project" value="UniProtKB-SubCell"/>
</dbReference>
<dbReference type="VEuPathDB" id="VectorBase:PPAI007786"/>
<dbReference type="OrthoDB" id="10032067at2759"/>
<dbReference type="EnsemblMetazoa" id="PPAI007786-RA">
    <property type="protein sequence ID" value="PPAI007786-PA"/>
    <property type="gene ID" value="PPAI007786"/>
</dbReference>
<feature type="region of interest" description="Disordered" evidence="8">
    <location>
        <begin position="211"/>
        <end position="232"/>
    </location>
</feature>
<protein>
    <submittedName>
        <fullName evidence="9">Uncharacterized protein</fullName>
    </submittedName>
</protein>
<dbReference type="GeneID" id="129800237"/>
<evidence type="ECO:0000256" key="7">
    <source>
        <dbReference type="SAM" id="Coils"/>
    </source>
</evidence>
<dbReference type="CDD" id="cd14693">
    <property type="entry name" value="bZIP_CEBP"/>
    <property type="match status" value="1"/>
</dbReference>
<evidence type="ECO:0000313" key="10">
    <source>
        <dbReference type="Proteomes" id="UP000092462"/>
    </source>
</evidence>
<dbReference type="InterPro" id="IPR004827">
    <property type="entry name" value="bZIP"/>
</dbReference>
<sequence>MESPQMYDNSQPMVQIEVKKISTMATNSGANVTNNNNTSTINHNTLVKHQQHHLQQQQQQQQPTNGSSILQKHMLQQYSQSDLEELTSQEISLDLQHLIDDQFRDQESMGIFTEMVTPTNGTTNGGVNAAAKALQLQQSRLQAPQGYPRTTLAYMPQPVHSGATYTNNSSDENSSVGSDATTSIKEEPVDPAEYRRQLAAANGGQFMGPAAANPAVQNGGNGTTIYPNLPPNYASNGSGNTFTTLTPSTVLHHQALPHLPSAAHLANLKHKQMMSHRKQSTKHVDKGTDEYRRRRERNNIAVRKSREKAKVRSREVEEKVKTLIKEKEVLIRRLEEMTNEIQLHKQLYMHLINHSNPEINQICRSVLSVVNMSDHGM</sequence>
<dbReference type="SUPFAM" id="SSF57959">
    <property type="entry name" value="Leucine zipper domain"/>
    <property type="match status" value="1"/>
</dbReference>
<dbReference type="RefSeq" id="XP_055700479.1">
    <property type="nucleotide sequence ID" value="XM_055844504.1"/>
</dbReference>
<feature type="region of interest" description="Disordered" evidence="8">
    <location>
        <begin position="47"/>
        <end position="66"/>
    </location>
</feature>
<keyword evidence="3" id="KW-0805">Transcription regulation</keyword>
<feature type="region of interest" description="Disordered" evidence="8">
    <location>
        <begin position="158"/>
        <end position="188"/>
    </location>
</feature>
<evidence type="ECO:0000256" key="2">
    <source>
        <dbReference type="ARBA" id="ARBA00006951"/>
    </source>
</evidence>
<name>A0A1B0DI02_PHLPP</name>
<organism evidence="9 10">
    <name type="scientific">Phlebotomus papatasi</name>
    <name type="common">Sandfly</name>
    <dbReference type="NCBI Taxonomy" id="29031"/>
    <lineage>
        <taxon>Eukaryota</taxon>
        <taxon>Metazoa</taxon>
        <taxon>Ecdysozoa</taxon>
        <taxon>Arthropoda</taxon>
        <taxon>Hexapoda</taxon>
        <taxon>Insecta</taxon>
        <taxon>Pterygota</taxon>
        <taxon>Neoptera</taxon>
        <taxon>Endopterygota</taxon>
        <taxon>Diptera</taxon>
        <taxon>Nematocera</taxon>
        <taxon>Psychodoidea</taxon>
        <taxon>Psychodidae</taxon>
        <taxon>Phlebotomus</taxon>
        <taxon>Phlebotomus</taxon>
    </lineage>
</organism>
<dbReference type="PANTHER" id="PTHR23334:SF69">
    <property type="entry name" value="CCAAT_ENHANCER-BINDING PROTEIN GAMMA"/>
    <property type="match status" value="1"/>
</dbReference>
<keyword evidence="6" id="KW-0539">Nucleus</keyword>
<dbReference type="Gene3D" id="1.20.5.170">
    <property type="match status" value="1"/>
</dbReference>
<dbReference type="PROSITE" id="PS50217">
    <property type="entry name" value="BZIP"/>
    <property type="match status" value="1"/>
</dbReference>
<evidence type="ECO:0000313" key="9">
    <source>
        <dbReference type="EnsemblMetazoa" id="PPAI007786-PA"/>
    </source>
</evidence>
<feature type="compositionally biased region" description="Low complexity" evidence="8">
    <location>
        <begin position="53"/>
        <end position="62"/>
    </location>
</feature>
<keyword evidence="7" id="KW-0175">Coiled coil</keyword>
<dbReference type="PANTHER" id="PTHR23334">
    <property type="entry name" value="CCAAT/ENHANCER BINDING PROTEIN"/>
    <property type="match status" value="1"/>
</dbReference>
<dbReference type="GO" id="GO:0000981">
    <property type="term" value="F:DNA-binding transcription factor activity, RNA polymerase II-specific"/>
    <property type="evidence" value="ECO:0007669"/>
    <property type="project" value="TreeGrafter"/>
</dbReference>
<dbReference type="SMART" id="SM00338">
    <property type="entry name" value="BRLZ"/>
    <property type="match status" value="1"/>
</dbReference>
<feature type="compositionally biased region" description="Polar residues" evidence="8">
    <location>
        <begin position="215"/>
        <end position="226"/>
    </location>
</feature>
<dbReference type="InterPro" id="IPR046347">
    <property type="entry name" value="bZIP_sf"/>
</dbReference>
<dbReference type="EMBL" id="AJVK01015435">
    <property type="status" value="NOT_ANNOTATED_CDS"/>
    <property type="molecule type" value="Genomic_DNA"/>
</dbReference>
<dbReference type="Pfam" id="PF07716">
    <property type="entry name" value="bZIP_2"/>
    <property type="match status" value="1"/>
</dbReference>
<dbReference type="KEGG" id="ppap:129800237"/>
<comment type="similarity">
    <text evidence="2">Belongs to the bZIP family. C/EBP subfamily.</text>
</comment>
<evidence type="ECO:0000256" key="3">
    <source>
        <dbReference type="ARBA" id="ARBA00023015"/>
    </source>
</evidence>
<proteinExistence type="inferred from homology"/>
<dbReference type="CTD" id="37889"/>
<keyword evidence="10" id="KW-1185">Reference proteome</keyword>
<dbReference type="GO" id="GO:0006351">
    <property type="term" value="P:DNA-templated transcription"/>
    <property type="evidence" value="ECO:0007669"/>
    <property type="project" value="InterPro"/>
</dbReference>
<evidence type="ECO:0000256" key="8">
    <source>
        <dbReference type="SAM" id="MobiDB-lite"/>
    </source>
</evidence>
<keyword evidence="5" id="KW-0804">Transcription</keyword>
<evidence type="ECO:0000256" key="6">
    <source>
        <dbReference type="ARBA" id="ARBA00023242"/>
    </source>
</evidence>
<keyword evidence="4" id="KW-0238">DNA-binding</keyword>
<evidence type="ECO:0000256" key="5">
    <source>
        <dbReference type="ARBA" id="ARBA00023163"/>
    </source>
</evidence>
<dbReference type="AlphaFoldDB" id="A0A1B0DI02"/>
<dbReference type="Proteomes" id="UP000092462">
    <property type="component" value="Unassembled WGS sequence"/>
</dbReference>
<evidence type="ECO:0000256" key="4">
    <source>
        <dbReference type="ARBA" id="ARBA00023125"/>
    </source>
</evidence>
<feature type="compositionally biased region" description="Polar residues" evidence="8">
    <location>
        <begin position="163"/>
        <end position="183"/>
    </location>
</feature>
<reference evidence="9" key="1">
    <citation type="submission" date="2022-08" db="UniProtKB">
        <authorList>
            <consortium name="EnsemblMetazoa"/>
        </authorList>
    </citation>
    <scope>IDENTIFICATION</scope>
    <source>
        <strain evidence="9">Israel</strain>
    </source>
</reference>
<dbReference type="VEuPathDB" id="VectorBase:PPAPM1_010251"/>
<accession>A0A1B0DI02</accession>
<dbReference type="InterPro" id="IPR031106">
    <property type="entry name" value="C/EBP"/>
</dbReference>
<dbReference type="GO" id="GO:0000978">
    <property type="term" value="F:RNA polymerase II cis-regulatory region sequence-specific DNA binding"/>
    <property type="evidence" value="ECO:0007669"/>
    <property type="project" value="TreeGrafter"/>
</dbReference>